<dbReference type="RefSeq" id="WP_187563813.1">
    <property type="nucleotide sequence ID" value="NZ_JACGWS010000013.1"/>
</dbReference>
<gene>
    <name evidence="1" type="ORF">H2O64_19010</name>
</gene>
<comment type="caution">
    <text evidence="1">The sequence shown here is derived from an EMBL/GenBank/DDBJ whole genome shotgun (WGS) entry which is preliminary data.</text>
</comment>
<dbReference type="EMBL" id="JACGWS010000013">
    <property type="protein sequence ID" value="MBC8756772.1"/>
    <property type="molecule type" value="Genomic_DNA"/>
</dbReference>
<protein>
    <submittedName>
        <fullName evidence="1">Uncharacterized protein</fullName>
    </submittedName>
</protein>
<name>A0ABR7QE03_9FLAO</name>
<accession>A0ABR7QE03</accession>
<sequence length="243" mass="28524">MTDENIAKINEAIAQYFNANPTIDWIPVKTIMPALVAAGIFEKDEKKGFPMRKVLRRLDQKSELAKIPTVHAERRTENTYWYIVREGKEYEPKEVIPEISKKEQHLLDIQNSDENYLINLCDELLDKKASRKHTFDTLVGNLHKRGKGRTKLPLDAYYKDLKLVIEFFKQTTAVSELDEKEQARIAQIKYYDELKKEAVLNKSMRYMKINHAQFECDEANKLIRNTENDTLVLKEILKDFLED</sequence>
<evidence type="ECO:0000313" key="1">
    <source>
        <dbReference type="EMBL" id="MBC8756772.1"/>
    </source>
</evidence>
<keyword evidence="2" id="KW-1185">Reference proteome</keyword>
<reference evidence="1 2" key="1">
    <citation type="submission" date="2020-07" db="EMBL/GenBank/DDBJ databases">
        <title>Description of Kordia aestuariivivens sp. nov., isolated from a tidal flat.</title>
        <authorList>
            <person name="Park S."/>
            <person name="Yoon J.-H."/>
        </authorList>
    </citation>
    <scope>NUCLEOTIDE SEQUENCE [LARGE SCALE GENOMIC DNA]</scope>
    <source>
        <strain evidence="1 2">YSTF-M3</strain>
    </source>
</reference>
<dbReference type="Proteomes" id="UP000619238">
    <property type="component" value="Unassembled WGS sequence"/>
</dbReference>
<evidence type="ECO:0000313" key="2">
    <source>
        <dbReference type="Proteomes" id="UP000619238"/>
    </source>
</evidence>
<organism evidence="1 2">
    <name type="scientific">Kordia aestuariivivens</name>
    <dbReference type="NCBI Taxonomy" id="2759037"/>
    <lineage>
        <taxon>Bacteria</taxon>
        <taxon>Pseudomonadati</taxon>
        <taxon>Bacteroidota</taxon>
        <taxon>Flavobacteriia</taxon>
        <taxon>Flavobacteriales</taxon>
        <taxon>Flavobacteriaceae</taxon>
        <taxon>Kordia</taxon>
    </lineage>
</organism>
<proteinExistence type="predicted"/>